<evidence type="ECO:0000256" key="1">
    <source>
        <dbReference type="SAM" id="MobiDB-lite"/>
    </source>
</evidence>
<keyword evidence="3" id="KW-1185">Reference proteome</keyword>
<dbReference type="AlphaFoldDB" id="A0A517L437"/>
<organism evidence="2 3">
    <name type="scientific">Venturia effusa</name>
    <dbReference type="NCBI Taxonomy" id="50376"/>
    <lineage>
        <taxon>Eukaryota</taxon>
        <taxon>Fungi</taxon>
        <taxon>Dikarya</taxon>
        <taxon>Ascomycota</taxon>
        <taxon>Pezizomycotina</taxon>
        <taxon>Dothideomycetes</taxon>
        <taxon>Pleosporomycetidae</taxon>
        <taxon>Venturiales</taxon>
        <taxon>Venturiaceae</taxon>
        <taxon>Venturia</taxon>
    </lineage>
</organism>
<dbReference type="OrthoDB" id="10337179at2759"/>
<gene>
    <name evidence="2" type="ORF">FKW77_009318</name>
</gene>
<protein>
    <submittedName>
        <fullName evidence="2">Uncharacterized protein</fullName>
    </submittedName>
</protein>
<evidence type="ECO:0000313" key="2">
    <source>
        <dbReference type="EMBL" id="QDS70396.1"/>
    </source>
</evidence>
<name>A0A517L437_9PEZI</name>
<feature type="compositionally biased region" description="Polar residues" evidence="1">
    <location>
        <begin position="19"/>
        <end position="30"/>
    </location>
</feature>
<proteinExistence type="predicted"/>
<feature type="region of interest" description="Disordered" evidence="1">
    <location>
        <begin position="1"/>
        <end position="47"/>
    </location>
</feature>
<dbReference type="Proteomes" id="UP000316270">
    <property type="component" value="Chromosome 4"/>
</dbReference>
<evidence type="ECO:0000313" key="3">
    <source>
        <dbReference type="Proteomes" id="UP000316270"/>
    </source>
</evidence>
<accession>A0A517L437</accession>
<sequence length="400" mass="44938">MRPEPRNRTPTAKAAEIATQASRPTPQNRNPAVEVTTVTADPRPTTRGRDITAEAAIDATPRPMIRTSSSQAPRILGRQKFKNDRKLTTTTTSRLVSPSITPLRAHDSAGTPSLRFSKMTGEEPDADVLPLWLLKTRPLPTLALPGLSTPLTVPIKTYTEKILRLPQPIRHRIFDLIFDLENQTTLSTFGNWQEWKAPAILRLNRNFLEDALPVFLRRTTLVIHRGEEFSVAKVLSNGPARSAVTKLDFPRAYLNSRDDLRVFEIMQACPSLRELTLDICVDHLLRPKLDKQGNQVSWEPMPLLQINKRYSLALVARVPNLAVLRYRLVGGCYGWKRQFVQPVIDDIAALLLKFTSGHLVLQSLGWWGWKETGWGSRIPTVRGDGLVLARDTPDIMDCSA</sequence>
<reference evidence="2 3" key="1">
    <citation type="submission" date="2019-07" db="EMBL/GenBank/DDBJ databases">
        <title>Finished genome of Venturia effusa.</title>
        <authorList>
            <person name="Young C.A."/>
            <person name="Cox M.P."/>
            <person name="Ganley A.R.D."/>
            <person name="David W.J."/>
        </authorList>
    </citation>
    <scope>NUCLEOTIDE SEQUENCE [LARGE SCALE GENOMIC DNA]</scope>
    <source>
        <strain evidence="3">albino</strain>
    </source>
</reference>
<dbReference type="EMBL" id="CP042188">
    <property type="protein sequence ID" value="QDS70396.1"/>
    <property type="molecule type" value="Genomic_DNA"/>
</dbReference>